<dbReference type="PANTHER" id="PTHR31551:SF1">
    <property type="entry name" value="COILED-COIL DOMAIN-CONTAINING PROTEIN 12"/>
    <property type="match status" value="1"/>
</dbReference>
<accession>D3BSB8</accession>
<protein>
    <submittedName>
        <fullName evidence="2">mRNA splicing factor</fullName>
    </submittedName>
</protein>
<dbReference type="AlphaFoldDB" id="D3BSB8"/>
<feature type="region of interest" description="Disordered" evidence="1">
    <location>
        <begin position="156"/>
        <end position="200"/>
    </location>
</feature>
<evidence type="ECO:0000256" key="1">
    <source>
        <dbReference type="SAM" id="MobiDB-lite"/>
    </source>
</evidence>
<feature type="region of interest" description="Disordered" evidence="1">
    <location>
        <begin position="67"/>
        <end position="86"/>
    </location>
</feature>
<name>D3BSB8_HETP5</name>
<dbReference type="OMA" id="NDERMNI"/>
<dbReference type="EMBL" id="ADBJ01000051">
    <property type="protein sequence ID" value="EFA75691.1"/>
    <property type="molecule type" value="Genomic_DNA"/>
</dbReference>
<dbReference type="FunCoup" id="D3BSB8">
    <property type="interactions" value="136"/>
</dbReference>
<dbReference type="PANTHER" id="PTHR31551">
    <property type="entry name" value="PRE-MRNA-SPLICING FACTOR CWF18"/>
    <property type="match status" value="1"/>
</dbReference>
<evidence type="ECO:0000313" key="3">
    <source>
        <dbReference type="Proteomes" id="UP000001396"/>
    </source>
</evidence>
<dbReference type="GeneID" id="31366213"/>
<dbReference type="STRING" id="670386.D3BSB8"/>
<comment type="caution">
    <text evidence="2">The sequence shown here is derived from an EMBL/GenBank/DDBJ whole genome shotgun (WGS) entry which is preliminary data.</text>
</comment>
<reference evidence="2 3" key="1">
    <citation type="journal article" date="2011" name="Genome Res.">
        <title>Phylogeny-wide analysis of social amoeba genomes highlights ancient origins for complex intercellular communication.</title>
        <authorList>
            <person name="Heidel A.J."/>
            <person name="Lawal H.M."/>
            <person name="Felder M."/>
            <person name="Schilde C."/>
            <person name="Helps N.R."/>
            <person name="Tunggal B."/>
            <person name="Rivero F."/>
            <person name="John U."/>
            <person name="Schleicher M."/>
            <person name="Eichinger L."/>
            <person name="Platzer M."/>
            <person name="Noegel A.A."/>
            <person name="Schaap P."/>
            <person name="Gloeckner G."/>
        </authorList>
    </citation>
    <scope>NUCLEOTIDE SEQUENCE [LARGE SCALE GENOMIC DNA]</scope>
    <source>
        <strain evidence="3">ATCC 26659 / Pp 5 / PN500</strain>
    </source>
</reference>
<feature type="compositionally biased region" description="Basic and acidic residues" evidence="1">
    <location>
        <begin position="115"/>
        <end position="128"/>
    </location>
</feature>
<dbReference type="GO" id="GO:0071014">
    <property type="term" value="C:post-mRNA release spliceosomal complex"/>
    <property type="evidence" value="ECO:0007669"/>
    <property type="project" value="TreeGrafter"/>
</dbReference>
<keyword evidence="3" id="KW-1185">Reference proteome</keyword>
<dbReference type="InParanoid" id="D3BSB8"/>
<proteinExistence type="predicted"/>
<organism evidence="2 3">
    <name type="scientific">Heterostelium pallidum (strain ATCC 26659 / Pp 5 / PN500)</name>
    <name type="common">Cellular slime mold</name>
    <name type="synonym">Polysphondylium pallidum</name>
    <dbReference type="NCBI Taxonomy" id="670386"/>
    <lineage>
        <taxon>Eukaryota</taxon>
        <taxon>Amoebozoa</taxon>
        <taxon>Evosea</taxon>
        <taxon>Eumycetozoa</taxon>
        <taxon>Dictyostelia</taxon>
        <taxon>Acytosteliales</taxon>
        <taxon>Acytosteliaceae</taxon>
        <taxon>Heterostelium</taxon>
    </lineage>
</organism>
<feature type="region of interest" description="Disordered" evidence="1">
    <location>
        <begin position="97"/>
        <end position="139"/>
    </location>
</feature>
<dbReference type="InterPro" id="IPR013169">
    <property type="entry name" value="mRNA_splic_Cwf18-like"/>
</dbReference>
<dbReference type="GO" id="GO:0005684">
    <property type="term" value="C:U2-type spliceosomal complex"/>
    <property type="evidence" value="ECO:0007669"/>
    <property type="project" value="TreeGrafter"/>
</dbReference>
<feature type="compositionally biased region" description="Low complexity" evidence="1">
    <location>
        <begin position="162"/>
        <end position="173"/>
    </location>
</feature>
<sequence>MTSTPIDRSAVEDIDWNALDKLKRNDLQRLCKEFSLPIKATSKNLEIIDALKSFKAEYDSKQKVIQEQEKKKQSTVDDNVNSKINDSIESTVQQADVEMTNNNENTTTTTTSSSADKEDDHKESKKEEEKEDDSQMNIDEPVLDVQDVVEQSFTDSLPIPIDNDNNNNNNNNNIKRNTINFKKRQESSDQSDEATTEVEDKLEQKHKGLKFRNYVPRDISLTQYRLPKSKVPPVVEELLEKLKILESSAESQQSEESISFLPKKANWDLKRDVEKKLSKLDKKTNRAIYDLIKQKLDAEESSNMDLLTRAINKY</sequence>
<evidence type="ECO:0000313" key="2">
    <source>
        <dbReference type="EMBL" id="EFA75691.1"/>
    </source>
</evidence>
<dbReference type="Proteomes" id="UP000001396">
    <property type="component" value="Unassembled WGS sequence"/>
</dbReference>
<gene>
    <name evidence="2" type="ORF">PPL_10744</name>
</gene>
<feature type="compositionally biased region" description="Low complexity" evidence="1">
    <location>
        <begin position="100"/>
        <end position="114"/>
    </location>
</feature>
<dbReference type="Pfam" id="PF08315">
    <property type="entry name" value="cwf18"/>
    <property type="match status" value="1"/>
</dbReference>
<feature type="compositionally biased region" description="Polar residues" evidence="1">
    <location>
        <begin position="76"/>
        <end position="86"/>
    </location>
</feature>
<dbReference type="RefSeq" id="XP_020427825.1">
    <property type="nucleotide sequence ID" value="XM_020581509.1"/>
</dbReference>